<gene>
    <name evidence="2" type="ORF">EXE63_00555</name>
</gene>
<protein>
    <submittedName>
        <fullName evidence="2">Uncharacterized protein</fullName>
    </submittedName>
</protein>
<dbReference type="EMBL" id="CP038797">
    <property type="protein sequence ID" value="QIV79574.1"/>
    <property type="molecule type" value="Genomic_DNA"/>
</dbReference>
<accession>A0A6H0RXA2</accession>
<feature type="region of interest" description="Disordered" evidence="1">
    <location>
        <begin position="1"/>
        <end position="20"/>
    </location>
</feature>
<dbReference type="RefSeq" id="WP_168140360.1">
    <property type="nucleotide sequence ID" value="NZ_CP038797.1"/>
</dbReference>
<proteinExistence type="predicted"/>
<evidence type="ECO:0000313" key="3">
    <source>
        <dbReference type="Proteomes" id="UP000501849"/>
    </source>
</evidence>
<evidence type="ECO:0000256" key="1">
    <source>
        <dbReference type="SAM" id="MobiDB-lite"/>
    </source>
</evidence>
<reference evidence="2 3" key="1">
    <citation type="submission" date="2019-04" db="EMBL/GenBank/DDBJ databases">
        <title>Draft, Whole-Genome Sequence of the Anthracene-degrading Mycobacterium frederiksbergense LB501T, Isolated from a Polycyclic Aromatic Hydrocarbon (PAH)-Contaminated Soil.</title>
        <authorList>
            <person name="Augelletti F."/>
        </authorList>
    </citation>
    <scope>NUCLEOTIDE SEQUENCE [LARGE SCALE GENOMIC DNA]</scope>
    <source>
        <strain evidence="2 3">LB 501T</strain>
        <plasmid evidence="2 3">unnamed1</plasmid>
    </source>
</reference>
<dbReference type="KEGG" id="mfre:EXE63_00555"/>
<evidence type="ECO:0000313" key="2">
    <source>
        <dbReference type="EMBL" id="QIV79574.1"/>
    </source>
</evidence>
<organism evidence="2 3">
    <name type="scientific">Mycolicibacterium frederiksbergense</name>
    <dbReference type="NCBI Taxonomy" id="117567"/>
    <lineage>
        <taxon>Bacteria</taxon>
        <taxon>Bacillati</taxon>
        <taxon>Actinomycetota</taxon>
        <taxon>Actinomycetes</taxon>
        <taxon>Mycobacteriales</taxon>
        <taxon>Mycobacteriaceae</taxon>
        <taxon>Mycolicibacterium</taxon>
    </lineage>
</organism>
<geneLocation type="plasmid" evidence="2 3">
    <name>unnamed1</name>
</geneLocation>
<dbReference type="AlphaFoldDB" id="A0A6H0RXA2"/>
<keyword evidence="2" id="KW-0614">Plasmid</keyword>
<name>A0A6H0RXA2_9MYCO</name>
<dbReference type="Proteomes" id="UP000501849">
    <property type="component" value="Plasmid unnamed1"/>
</dbReference>
<sequence>MTRPAQRSAGRDLIPGLGEDQPPAEVIDAYWTAIDLAAYGWHPKRLEFDANTATAFVTVHTPTRRTVTVSWDLRGNRKARQQVPGQGAAHRLIGLARAVASLGQSDAESGDDWLTRLCWLVQLHVGSPHRHHGNWRCSDPLPTVGSNEQPMSRGRSAAWLMARLVAKYGWTVRHLGEDIAGGGFIADIPGDVCAIFPATMEYDGTAAAALARLIPTLQAPDIELLAHRLDYRALWAQRHSTGGARR</sequence>
<keyword evidence="3" id="KW-1185">Reference proteome</keyword>